<evidence type="ECO:0000256" key="4">
    <source>
        <dbReference type="ARBA" id="ARBA00007674"/>
    </source>
</evidence>
<evidence type="ECO:0000313" key="13">
    <source>
        <dbReference type="EMBL" id="KFD53844.1"/>
    </source>
</evidence>
<dbReference type="GO" id="GO:0007178">
    <property type="term" value="P:cell surface receptor protein serine/threonine kinase signaling pathway"/>
    <property type="evidence" value="ECO:0007669"/>
    <property type="project" value="TreeGrafter"/>
</dbReference>
<reference evidence="13 14" key="1">
    <citation type="journal article" date="2014" name="Nat. Genet.">
        <title>Genome and transcriptome of the porcine whipworm Trichuris suis.</title>
        <authorList>
            <person name="Jex A.R."/>
            <person name="Nejsum P."/>
            <person name="Schwarz E.M."/>
            <person name="Hu L."/>
            <person name="Young N.D."/>
            <person name="Hall R.S."/>
            <person name="Korhonen P.K."/>
            <person name="Liao S."/>
            <person name="Thamsborg S."/>
            <person name="Xia J."/>
            <person name="Xu P."/>
            <person name="Wang S."/>
            <person name="Scheerlinck J.P."/>
            <person name="Hofmann A."/>
            <person name="Sternberg P.W."/>
            <person name="Wang J."/>
            <person name="Gasser R.B."/>
        </authorList>
    </citation>
    <scope>NUCLEOTIDE SEQUENCE [LARGE SCALE GENOMIC DNA]</scope>
    <source>
        <strain evidence="13">DCEP-RM93M</strain>
    </source>
</reference>
<dbReference type="PANTHER" id="PTHR13113">
    <property type="entry name" value="ECSIT EVOLUTIONARILY CONSERVED SIGNALING INTERMEDIATE IN TOLL PATHWAYS"/>
    <property type="match status" value="1"/>
</dbReference>
<evidence type="ECO:0000256" key="3">
    <source>
        <dbReference type="ARBA" id="ARBA00004496"/>
    </source>
</evidence>
<evidence type="ECO:0000256" key="7">
    <source>
        <dbReference type="ARBA" id="ARBA00022588"/>
    </source>
</evidence>
<sequence>MRVTFLKICTVYGGQCSSNVHVPPSTVTGNLNFLYVRRIQVSTSYWISQYCVRMKAFLAKPMYLLHPTSAILSWNLSAQFSAGQSGFESNTGKTKDSKFSTALTVKDEIFDEIPEENRNKETFTKAIGLFLRTNTRLQGHTEFIYAALKRMREFGVHKDLEVYKRLLEVFPKGKMIPKNFFQVEGMHYPKQQQCCIDVLDEIEWNRVFPDKELYMIVKNAFGEWTHAMRKMKRMMYWMPKMKNADPYPMPRPLPRSEVELAKAAMARICRDPSNITNLFYTEAISEEVEKTWIVSGQSPIQQELLEKHSLEDALFVDGPYRVWLMDRSLFYFTLVSDRNASKRFDDFRPETALTGQEWANWKTKYNSEFSDHQQALSLVPTIHEQSDGTIMAIAITGNSSKESLVCWIKFLEQYNSSLASIPVVFRLRHATSELTSKDESAATLERHVK</sequence>
<dbReference type="InterPro" id="IPR029342">
    <property type="entry name" value="ECIST_C"/>
</dbReference>
<evidence type="ECO:0000259" key="12">
    <source>
        <dbReference type="SMART" id="SM01284"/>
    </source>
</evidence>
<evidence type="ECO:0000256" key="6">
    <source>
        <dbReference type="ARBA" id="ARBA00022490"/>
    </source>
</evidence>
<dbReference type="GO" id="GO:0005739">
    <property type="term" value="C:mitochondrion"/>
    <property type="evidence" value="ECO:0007669"/>
    <property type="project" value="UniProtKB-SubCell"/>
</dbReference>
<dbReference type="Proteomes" id="UP000030764">
    <property type="component" value="Unassembled WGS sequence"/>
</dbReference>
<evidence type="ECO:0000256" key="8">
    <source>
        <dbReference type="ARBA" id="ARBA00022859"/>
    </source>
</evidence>
<dbReference type="PANTHER" id="PTHR13113:SF1">
    <property type="entry name" value="EVOLUTIONARILY CONSERVED SIGNALING INTERMEDIATE IN TOLL PATHWAY, MITOCHONDRIAL"/>
    <property type="match status" value="1"/>
</dbReference>
<evidence type="ECO:0000256" key="10">
    <source>
        <dbReference type="ARBA" id="ARBA00023128"/>
    </source>
</evidence>
<keyword evidence="11" id="KW-0539">Nucleus</keyword>
<comment type="similarity">
    <text evidence="4">Belongs to the ECSIT family.</text>
</comment>
<keyword evidence="9" id="KW-0809">Transit peptide</keyword>
<evidence type="ECO:0000256" key="1">
    <source>
        <dbReference type="ARBA" id="ARBA00004123"/>
    </source>
</evidence>
<dbReference type="SMART" id="SM01284">
    <property type="entry name" value="ECSIT_Cterm"/>
    <property type="match status" value="1"/>
</dbReference>
<accession>A0A085M9E8</accession>
<evidence type="ECO:0000256" key="11">
    <source>
        <dbReference type="ARBA" id="ARBA00023242"/>
    </source>
</evidence>
<organism evidence="13 14">
    <name type="scientific">Trichuris suis</name>
    <name type="common">pig whipworm</name>
    <dbReference type="NCBI Taxonomy" id="68888"/>
    <lineage>
        <taxon>Eukaryota</taxon>
        <taxon>Metazoa</taxon>
        <taxon>Ecdysozoa</taxon>
        <taxon>Nematoda</taxon>
        <taxon>Enoplea</taxon>
        <taxon>Dorylaimia</taxon>
        <taxon>Trichinellida</taxon>
        <taxon>Trichuridae</taxon>
        <taxon>Trichuris</taxon>
    </lineage>
</organism>
<protein>
    <recommendedName>
        <fullName evidence="5">Evolutionarily conserved signaling intermediate in Toll pathway, mitochondrial</fullName>
    </recommendedName>
</protein>
<feature type="domain" description="ECSIT C-terminal" evidence="12">
    <location>
        <begin position="298"/>
        <end position="428"/>
    </location>
</feature>
<dbReference type="InterPro" id="IPR046448">
    <property type="entry name" value="ECSIT_N"/>
</dbReference>
<keyword evidence="10" id="KW-0496">Mitochondrion</keyword>
<gene>
    <name evidence="13" type="ORF">M513_05350</name>
</gene>
<keyword evidence="14" id="KW-1185">Reference proteome</keyword>
<keyword evidence="8" id="KW-0391">Immunity</keyword>
<keyword evidence="7" id="KW-0399">Innate immunity</keyword>
<dbReference type="InterPro" id="IPR010418">
    <property type="entry name" value="ECSIT"/>
</dbReference>
<comment type="subcellular location">
    <subcellularLocation>
        <location evidence="3">Cytoplasm</location>
    </subcellularLocation>
    <subcellularLocation>
        <location evidence="2">Mitochondrion</location>
    </subcellularLocation>
    <subcellularLocation>
        <location evidence="1">Nucleus</location>
    </subcellularLocation>
</comment>
<proteinExistence type="inferred from homology"/>
<dbReference type="GO" id="GO:0005634">
    <property type="term" value="C:nucleus"/>
    <property type="evidence" value="ECO:0007669"/>
    <property type="project" value="UniProtKB-SubCell"/>
</dbReference>
<name>A0A085M9E8_9BILA</name>
<evidence type="ECO:0000313" key="14">
    <source>
        <dbReference type="Proteomes" id="UP000030764"/>
    </source>
</evidence>
<keyword evidence="6" id="KW-0963">Cytoplasm</keyword>
<evidence type="ECO:0000256" key="9">
    <source>
        <dbReference type="ARBA" id="ARBA00022946"/>
    </source>
</evidence>
<dbReference type="EMBL" id="KL363213">
    <property type="protein sequence ID" value="KFD53844.1"/>
    <property type="molecule type" value="Genomic_DNA"/>
</dbReference>
<dbReference type="GO" id="GO:0045087">
    <property type="term" value="P:innate immune response"/>
    <property type="evidence" value="ECO:0007669"/>
    <property type="project" value="UniProtKB-KW"/>
</dbReference>
<dbReference type="AlphaFoldDB" id="A0A085M9E8"/>
<dbReference type="Pfam" id="PF06239">
    <property type="entry name" value="ECSIT_N"/>
    <property type="match status" value="1"/>
</dbReference>
<evidence type="ECO:0000256" key="5">
    <source>
        <dbReference type="ARBA" id="ARBA00019998"/>
    </source>
</evidence>
<dbReference type="Pfam" id="PF14784">
    <property type="entry name" value="ECSIT_C"/>
    <property type="match status" value="1"/>
</dbReference>
<evidence type="ECO:0000256" key="2">
    <source>
        <dbReference type="ARBA" id="ARBA00004173"/>
    </source>
</evidence>